<feature type="transmembrane region" description="Helical" evidence="1">
    <location>
        <begin position="166"/>
        <end position="187"/>
    </location>
</feature>
<accession>A0A077RAR6</accession>
<evidence type="ECO:0008006" key="3">
    <source>
        <dbReference type="Google" id="ProtNLM"/>
    </source>
</evidence>
<dbReference type="GO" id="GO:0046521">
    <property type="term" value="P:sphingoid catabolic process"/>
    <property type="evidence" value="ECO:0007669"/>
    <property type="project" value="TreeGrafter"/>
</dbReference>
<proteinExistence type="predicted"/>
<feature type="transmembrane region" description="Helical" evidence="1">
    <location>
        <begin position="98"/>
        <end position="119"/>
    </location>
</feature>
<feature type="transmembrane region" description="Helical" evidence="1">
    <location>
        <begin position="27"/>
        <end position="46"/>
    </location>
</feature>
<dbReference type="Pfam" id="PF06127">
    <property type="entry name" value="Mpo1-like"/>
    <property type="match status" value="1"/>
</dbReference>
<dbReference type="InterPro" id="IPR009305">
    <property type="entry name" value="Mpo1-like"/>
</dbReference>
<reference evidence="2" key="1">
    <citation type="journal article" date="2014" name="Genome Biol. Evol.">
        <title>Gene Loss Rather Than Gene Gain Is Associated with a Host Jump from Monocots to Dicots in the Smut Fungus Melanopsichium pennsylvanicum.</title>
        <authorList>
            <person name="Sharma R."/>
            <person name="Mishra B."/>
            <person name="Runge F."/>
            <person name="Thines M."/>
        </authorList>
    </citation>
    <scope>NUCLEOTIDE SEQUENCE</scope>
    <source>
        <strain evidence="2">4</strain>
    </source>
</reference>
<dbReference type="GO" id="GO:0016020">
    <property type="term" value="C:membrane"/>
    <property type="evidence" value="ECO:0007669"/>
    <property type="project" value="GOC"/>
</dbReference>
<name>A0A077RAR6_9BASI</name>
<protein>
    <recommendedName>
        <fullName evidence="3">DUF962 domain protein</fullName>
    </recommendedName>
</protein>
<dbReference type="PANTHER" id="PTHR28026:SF9">
    <property type="entry name" value="2-HYDROXY-PALMITIC ACID DIOXYGENASE MPO1"/>
    <property type="match status" value="1"/>
</dbReference>
<dbReference type="PANTHER" id="PTHR28026">
    <property type="entry name" value="DUF962 DOMAIN PROTEIN (AFU_ORTHOLOGUE AFUA_8G05310)"/>
    <property type="match status" value="1"/>
</dbReference>
<dbReference type="AlphaFoldDB" id="A0A077RAR6"/>
<dbReference type="GO" id="GO:0005783">
    <property type="term" value="C:endoplasmic reticulum"/>
    <property type="evidence" value="ECO:0007669"/>
    <property type="project" value="TreeGrafter"/>
</dbReference>
<dbReference type="EMBL" id="HG529685">
    <property type="protein sequence ID" value="CDI56392.1"/>
    <property type="molecule type" value="Genomic_DNA"/>
</dbReference>
<sequence length="219" mass="24286">MSATANPFNLKKQLAFYGAYHTNPVNVGIHIIGVPSIIFATAALLAKQGSIFPWIQDHSPLVAAYLSQTGSLFSSILPASVFQYAQLNLATLFMGIYWLYYAILDTTAALLLAPIWYALWYGSTFLARTHPDVTKIAIGIKAFGWVSQFYGHGVHEGRAPALLDNLLGAVVLAPFFVWLEVIFHFGYRPQLQKELKNEVGVMVTKFRSERAKAKKGKAY</sequence>
<keyword evidence="1" id="KW-0472">Membrane</keyword>
<organism evidence="2">
    <name type="scientific">Melanopsichium pennsylvanicum 4</name>
    <dbReference type="NCBI Taxonomy" id="1398559"/>
    <lineage>
        <taxon>Eukaryota</taxon>
        <taxon>Fungi</taxon>
        <taxon>Dikarya</taxon>
        <taxon>Basidiomycota</taxon>
        <taxon>Ustilaginomycotina</taxon>
        <taxon>Ustilaginomycetes</taxon>
        <taxon>Ustilaginales</taxon>
        <taxon>Ustilaginaceae</taxon>
        <taxon>Melanopsichium</taxon>
    </lineage>
</organism>
<keyword evidence="1" id="KW-0812">Transmembrane</keyword>
<evidence type="ECO:0000313" key="2">
    <source>
        <dbReference type="EMBL" id="CDI56392.1"/>
    </source>
</evidence>
<evidence type="ECO:0000256" key="1">
    <source>
        <dbReference type="SAM" id="Phobius"/>
    </source>
</evidence>
<keyword evidence="1" id="KW-1133">Transmembrane helix</keyword>